<protein>
    <submittedName>
        <fullName evidence="1">Cysteine-rich CWC family protein</fullName>
    </submittedName>
</protein>
<reference evidence="1" key="1">
    <citation type="submission" date="2022-08" db="EMBL/GenBank/DDBJ databases">
        <title>Genome sequencing of Pelomonas sp. UHG3.</title>
        <authorList>
            <person name="So Y."/>
        </authorList>
    </citation>
    <scope>NUCLEOTIDE SEQUENCE</scope>
    <source>
        <strain evidence="1">UHG3</strain>
    </source>
</reference>
<keyword evidence="2" id="KW-1185">Reference proteome</keyword>
<sequence length="72" mass="7321">MSTSPPPLPLDCSCPRCGGGFACGAATGACDCFDLRLSDALRAELAARWPGRCLCLGCLRELSAPPPGAPQA</sequence>
<dbReference type="EMBL" id="JAPPUY010000003">
    <property type="protein sequence ID" value="MCY4745901.1"/>
    <property type="molecule type" value="Genomic_DNA"/>
</dbReference>
<comment type="caution">
    <text evidence="1">The sequence shown here is derived from an EMBL/GenBank/DDBJ whole genome shotgun (WGS) entry which is preliminary data.</text>
</comment>
<evidence type="ECO:0000313" key="2">
    <source>
        <dbReference type="Proteomes" id="UP001076464"/>
    </source>
</evidence>
<accession>A0ACC6CBW7</accession>
<proteinExistence type="predicted"/>
<organism evidence="1 2">
    <name type="scientific">Roseateles hydrophilus</name>
    <dbReference type="NCBI Taxonomy" id="2975054"/>
    <lineage>
        <taxon>Bacteria</taxon>
        <taxon>Pseudomonadati</taxon>
        <taxon>Pseudomonadota</taxon>
        <taxon>Betaproteobacteria</taxon>
        <taxon>Burkholderiales</taxon>
        <taxon>Sphaerotilaceae</taxon>
        <taxon>Roseateles</taxon>
    </lineage>
</organism>
<evidence type="ECO:0000313" key="1">
    <source>
        <dbReference type="EMBL" id="MCY4745901.1"/>
    </source>
</evidence>
<dbReference type="Proteomes" id="UP001076464">
    <property type="component" value="Unassembled WGS sequence"/>
</dbReference>
<name>A0ACC6CBW7_9BURK</name>
<gene>
    <name evidence="1" type="ORF">NYO99_13030</name>
</gene>